<protein>
    <recommendedName>
        <fullName evidence="3">Glycosyltransferase family 2 protein</fullName>
    </recommendedName>
</protein>
<reference evidence="1 2" key="1">
    <citation type="submission" date="2018-06" db="EMBL/GenBank/DDBJ databases">
        <authorList>
            <consortium name="Pathogen Informatics"/>
            <person name="Doyle S."/>
        </authorList>
    </citation>
    <scope>NUCLEOTIDE SEQUENCE [LARGE SCALE GENOMIC DNA]</scope>
    <source>
        <strain evidence="1 2">NCTC11647</strain>
    </source>
</reference>
<gene>
    <name evidence="1" type="ORF">NCTC11647_02019</name>
</gene>
<dbReference type="Gene3D" id="3.90.550.10">
    <property type="entry name" value="Spore Coat Polysaccharide Biosynthesis Protein SpsA, Chain A"/>
    <property type="match status" value="1"/>
</dbReference>
<dbReference type="EMBL" id="UATL01000001">
    <property type="protein sequence ID" value="SPY28915.1"/>
    <property type="molecule type" value="Genomic_DNA"/>
</dbReference>
<dbReference type="RefSeq" id="WP_005298191.1">
    <property type="nucleotide sequence ID" value="NZ_PYOG01000018.1"/>
</dbReference>
<accession>A0A2X1YB08</accession>
<organism evidence="1 2">
    <name type="scientific">Photobacterium damselae</name>
    <dbReference type="NCBI Taxonomy" id="38293"/>
    <lineage>
        <taxon>Bacteria</taxon>
        <taxon>Pseudomonadati</taxon>
        <taxon>Pseudomonadota</taxon>
        <taxon>Gammaproteobacteria</taxon>
        <taxon>Vibrionales</taxon>
        <taxon>Vibrionaceae</taxon>
        <taxon>Photobacterium</taxon>
    </lineage>
</organism>
<evidence type="ECO:0000313" key="2">
    <source>
        <dbReference type="Proteomes" id="UP000251647"/>
    </source>
</evidence>
<dbReference type="Proteomes" id="UP000251647">
    <property type="component" value="Unassembled WGS sequence"/>
</dbReference>
<proteinExistence type="predicted"/>
<dbReference type="InterPro" id="IPR029044">
    <property type="entry name" value="Nucleotide-diphossugar_trans"/>
</dbReference>
<sequence length="325" mass="38190">MKLQSIKVKAYKLFISFPFLVGIKNIVKNTINSISNSDKKNIEILEVARKEINSKKCSLKYPPLLIMTTFNDHDIIESIILKNMEAGLEQIIIDNWSSDGTWTIIEELRKKYPKKITAFHYPFEGPTSNFMWRAMLDLKTNIALHHKGRWIIHQDSDEYTIPPIKGIQLGDFLSFVEQEGFNCVSLRMLDFVPLNDDFTIGNPISHFKNYRISDIPSYIIQNKIWLQGDDKVDLVSSGGHNVFFKGRKIFPLRLPRFHYSIRSIEHAKSKYSPKRAERVKEEQEVLGWHGHTDFKIKEKVIYKEDETIRYHFDDLYTKKIKLFKF</sequence>
<dbReference type="OrthoDB" id="9802649at2"/>
<dbReference type="SUPFAM" id="SSF53448">
    <property type="entry name" value="Nucleotide-diphospho-sugar transferases"/>
    <property type="match status" value="1"/>
</dbReference>
<dbReference type="AlphaFoldDB" id="A0A2X1YB08"/>
<name>A0A2X1YB08_PHODM</name>
<evidence type="ECO:0008006" key="3">
    <source>
        <dbReference type="Google" id="ProtNLM"/>
    </source>
</evidence>
<dbReference type="Pfam" id="PF13704">
    <property type="entry name" value="Glyco_tranf_2_4"/>
    <property type="match status" value="1"/>
</dbReference>
<evidence type="ECO:0000313" key="1">
    <source>
        <dbReference type="EMBL" id="SPY28915.1"/>
    </source>
</evidence>